<proteinExistence type="predicted"/>
<dbReference type="AlphaFoldDB" id="A0A8J6MBX1"/>
<dbReference type="Proteomes" id="UP000628736">
    <property type="component" value="Unassembled WGS sequence"/>
</dbReference>
<keyword evidence="2" id="KW-1185">Reference proteome</keyword>
<evidence type="ECO:0000313" key="2">
    <source>
        <dbReference type="Proteomes" id="UP000628736"/>
    </source>
</evidence>
<sequence>MKSYAVRTAKTPEDAEAQMNEMARESWTVKAVTFWETAMAYRLVITFEKEI</sequence>
<comment type="caution">
    <text evidence="1">The sequence shown here is derived from an EMBL/GenBank/DDBJ whole genome shotgun (WGS) entry which is preliminary data.</text>
</comment>
<protein>
    <recommendedName>
        <fullName evidence="3">DUF4177 domain-containing protein</fullName>
    </recommendedName>
</protein>
<name>A0A8J6MBX1_9FIRM</name>
<gene>
    <name evidence="1" type="ORF">H8S11_00050</name>
</gene>
<reference evidence="1" key="1">
    <citation type="submission" date="2020-08" db="EMBL/GenBank/DDBJ databases">
        <title>Genome public.</title>
        <authorList>
            <person name="Liu C."/>
            <person name="Sun Q."/>
        </authorList>
    </citation>
    <scope>NUCLEOTIDE SEQUENCE</scope>
    <source>
        <strain evidence="1">NSJ-23</strain>
    </source>
</reference>
<organism evidence="1 2">
    <name type="scientific">Flintibacter hominis</name>
    <dbReference type="NCBI Taxonomy" id="2763048"/>
    <lineage>
        <taxon>Bacteria</taxon>
        <taxon>Bacillati</taxon>
        <taxon>Bacillota</taxon>
        <taxon>Clostridia</taxon>
        <taxon>Eubacteriales</taxon>
        <taxon>Flintibacter</taxon>
    </lineage>
</organism>
<evidence type="ECO:0000313" key="1">
    <source>
        <dbReference type="EMBL" id="MBC5721221.1"/>
    </source>
</evidence>
<accession>A0A8J6MBX1</accession>
<dbReference type="RefSeq" id="WP_186851771.1">
    <property type="nucleotide sequence ID" value="NZ_JACOPO010000001.1"/>
</dbReference>
<dbReference type="EMBL" id="JACOPO010000001">
    <property type="protein sequence ID" value="MBC5721221.1"/>
    <property type="molecule type" value="Genomic_DNA"/>
</dbReference>
<evidence type="ECO:0008006" key="3">
    <source>
        <dbReference type="Google" id="ProtNLM"/>
    </source>
</evidence>